<evidence type="ECO:0000313" key="1">
    <source>
        <dbReference type="EMBL" id="ERE47259.1"/>
    </source>
</evidence>
<dbReference type="Proteomes" id="UP000030759">
    <property type="component" value="Unassembled WGS sequence"/>
</dbReference>
<protein>
    <submittedName>
        <fullName evidence="1">Uncharacterized protein</fullName>
    </submittedName>
</protein>
<sequence>MTQNTPENDQDYDHSEEEFEAQNFISGVAPSKTPGLERKLLPRTIAQYLGYVKTMRRKFLASSPEAHERDVLPVDLVDFLISRAPSLRPKTVINYRCGLLYWLGTLPETPDVHHARLVLQVGMPKTGYKGNKPKTTSTLYSSKSSRPRTFERRRFEKLTAELNRRMGPSPDQRKNRRPVELLFWLKAGLATGLRPIEWETVRWRDRQQRQLLVKTAKRKSDINALPSLKD</sequence>
<proteinExistence type="predicted"/>
<reference evidence="2" key="1">
    <citation type="journal article" date="2013" name="Nat. Biotechnol.">
        <title>Chinese hamster genome sequenced from sorted chromosomes.</title>
        <authorList>
            <person name="Brinkrolf K."/>
            <person name="Rupp O."/>
            <person name="Laux H."/>
            <person name="Kollin F."/>
            <person name="Ernst W."/>
            <person name="Linke B."/>
            <person name="Kofler R."/>
            <person name="Romand S."/>
            <person name="Hesse F."/>
            <person name="Budach W.E."/>
            <person name="Galosy S."/>
            <person name="Muller D."/>
            <person name="Noll T."/>
            <person name="Wienberg J."/>
            <person name="Jostock T."/>
            <person name="Leonard M."/>
            <person name="Grillari J."/>
            <person name="Tauch A."/>
            <person name="Goesmann A."/>
            <person name="Helk B."/>
            <person name="Mott J.E."/>
            <person name="Puhler A."/>
            <person name="Borth N."/>
        </authorList>
    </citation>
    <scope>NUCLEOTIDE SEQUENCE [LARGE SCALE GENOMIC DNA]</scope>
    <source>
        <strain evidence="2">17A/GY</strain>
    </source>
</reference>
<organism evidence="1 2">
    <name type="scientific">Cricetulus griseus</name>
    <name type="common">Chinese hamster</name>
    <name type="synonym">Cricetulus barabensis griseus</name>
    <dbReference type="NCBI Taxonomy" id="10029"/>
    <lineage>
        <taxon>Eukaryota</taxon>
        <taxon>Metazoa</taxon>
        <taxon>Chordata</taxon>
        <taxon>Craniata</taxon>
        <taxon>Vertebrata</taxon>
        <taxon>Euteleostomi</taxon>
        <taxon>Mammalia</taxon>
        <taxon>Eutheria</taxon>
        <taxon>Euarchontoglires</taxon>
        <taxon>Glires</taxon>
        <taxon>Rodentia</taxon>
        <taxon>Myomorpha</taxon>
        <taxon>Muroidea</taxon>
        <taxon>Cricetidae</taxon>
        <taxon>Cricetinae</taxon>
        <taxon>Cricetulus</taxon>
    </lineage>
</organism>
<evidence type="ECO:0000313" key="2">
    <source>
        <dbReference type="Proteomes" id="UP000030759"/>
    </source>
</evidence>
<dbReference type="EMBL" id="KE691125">
    <property type="protein sequence ID" value="ERE47259.1"/>
    <property type="molecule type" value="Genomic_DNA"/>
</dbReference>
<dbReference type="AlphaFoldDB" id="A0A061HV16"/>
<feature type="non-terminal residue" evidence="1">
    <location>
        <position position="230"/>
    </location>
</feature>
<accession>A0A061HV16</accession>
<gene>
    <name evidence="1" type="ORF">H671_21658</name>
</gene>
<name>A0A061HV16_CRIGR</name>